<protein>
    <submittedName>
        <fullName evidence="1">Uncharacterized protein</fullName>
    </submittedName>
</protein>
<evidence type="ECO:0000313" key="2">
    <source>
        <dbReference type="Proteomes" id="UP000249497"/>
    </source>
</evidence>
<sequence length="224" mass="25719">MEHLPFIVLVNLMITGTENPEAAVGLIEHVKLYFVYGLPLNEETNMPQRPIYQMSHGSSFFIYALLHAKRIDELQRLLPVFGLLLLHGGDPRTRFGLKLYESGNRRRLGHLIRRKDLCTDAIQLSIKNEIGWHVIPMRRRAGTLSQLREELGESFTLSQLLEHLFPFGKGAIVCEMAKWHLTLPGDLSAAEVAEMRRQRFESKVEEQLLTRDAIKKCFEGKDID</sequence>
<dbReference type="GeneID" id="37177374"/>
<organism evidence="1 2">
    <name type="scientific">Aspergillus japonicus CBS 114.51</name>
    <dbReference type="NCBI Taxonomy" id="1448312"/>
    <lineage>
        <taxon>Eukaryota</taxon>
        <taxon>Fungi</taxon>
        <taxon>Dikarya</taxon>
        <taxon>Ascomycota</taxon>
        <taxon>Pezizomycotina</taxon>
        <taxon>Eurotiomycetes</taxon>
        <taxon>Eurotiomycetidae</taxon>
        <taxon>Eurotiales</taxon>
        <taxon>Aspergillaceae</taxon>
        <taxon>Aspergillus</taxon>
        <taxon>Aspergillus subgen. Circumdati</taxon>
    </lineage>
</organism>
<dbReference type="EMBL" id="KZ824796">
    <property type="protein sequence ID" value="RAH81374.1"/>
    <property type="molecule type" value="Genomic_DNA"/>
</dbReference>
<evidence type="ECO:0000313" key="1">
    <source>
        <dbReference type="EMBL" id="RAH81374.1"/>
    </source>
</evidence>
<accession>A0A8T8X0D4</accession>
<gene>
    <name evidence="1" type="ORF">BO86DRAFT_400068</name>
</gene>
<dbReference type="RefSeq" id="XP_025527268.1">
    <property type="nucleotide sequence ID" value="XM_025673682.1"/>
</dbReference>
<name>A0A8T8X0D4_ASPJA</name>
<dbReference type="Proteomes" id="UP000249497">
    <property type="component" value="Unassembled WGS sequence"/>
</dbReference>
<dbReference type="AlphaFoldDB" id="A0A8T8X0D4"/>
<proteinExistence type="predicted"/>
<keyword evidence="2" id="KW-1185">Reference proteome</keyword>
<reference evidence="1 2" key="1">
    <citation type="submission" date="2018-02" db="EMBL/GenBank/DDBJ databases">
        <title>The genomes of Aspergillus section Nigri reveals drivers in fungal speciation.</title>
        <authorList>
            <consortium name="DOE Joint Genome Institute"/>
            <person name="Vesth T.C."/>
            <person name="Nybo J."/>
            <person name="Theobald S."/>
            <person name="Brandl J."/>
            <person name="Frisvad J.C."/>
            <person name="Nielsen K.F."/>
            <person name="Lyhne E.K."/>
            <person name="Kogle M.E."/>
            <person name="Kuo A."/>
            <person name="Riley R."/>
            <person name="Clum A."/>
            <person name="Nolan M."/>
            <person name="Lipzen A."/>
            <person name="Salamov A."/>
            <person name="Henrissat B."/>
            <person name="Wiebenga A."/>
            <person name="De vries R.P."/>
            <person name="Grigoriev I.V."/>
            <person name="Mortensen U.H."/>
            <person name="Andersen M.R."/>
            <person name="Baker S.E."/>
        </authorList>
    </citation>
    <scope>NUCLEOTIDE SEQUENCE [LARGE SCALE GENOMIC DNA]</scope>
    <source>
        <strain evidence="1 2">CBS 114.51</strain>
    </source>
</reference>